<feature type="region of interest" description="Disordered" evidence="1">
    <location>
        <begin position="692"/>
        <end position="772"/>
    </location>
</feature>
<dbReference type="Proteomes" id="UP000201355">
    <property type="component" value="Segment"/>
</dbReference>
<feature type="compositionally biased region" description="Low complexity" evidence="1">
    <location>
        <begin position="756"/>
        <end position="772"/>
    </location>
</feature>
<gene>
    <name evidence="2" type="primary">CP</name>
</gene>
<evidence type="ECO:0000256" key="1">
    <source>
        <dbReference type="SAM" id="MobiDB-lite"/>
    </source>
</evidence>
<name>A0A0S3IRN1_9VIRU</name>
<evidence type="ECO:0000313" key="3">
    <source>
        <dbReference type="Proteomes" id="UP000201355"/>
    </source>
</evidence>
<dbReference type="RefSeq" id="YP_009254735.1">
    <property type="nucleotide sequence ID" value="NC_030224.1"/>
</dbReference>
<feature type="compositionally biased region" description="Pro residues" evidence="1">
    <location>
        <begin position="725"/>
        <end position="749"/>
    </location>
</feature>
<dbReference type="EMBL" id="KT428155">
    <property type="protein sequence ID" value="ALR68224.1"/>
    <property type="molecule type" value="Genomic_RNA"/>
</dbReference>
<dbReference type="OrthoDB" id="2774at10239"/>
<dbReference type="InterPro" id="IPR008871">
    <property type="entry name" value="Totivirus_coat"/>
</dbReference>
<dbReference type="GeneID" id="27924358"/>
<dbReference type="Pfam" id="PF05518">
    <property type="entry name" value="Totivirus_coat"/>
    <property type="match status" value="1"/>
</dbReference>
<accession>A0A0S3IRN1</accession>
<dbReference type="GO" id="GO:0019028">
    <property type="term" value="C:viral capsid"/>
    <property type="evidence" value="ECO:0007669"/>
    <property type="project" value="UniProtKB-KW"/>
</dbReference>
<reference evidence="2 3" key="1">
    <citation type="journal article" date="2016" name="Virus Genes">
        <title>Molecular identification of a novel victorivirus from the phytopathogenic fungus Nigrospora oryzae.</title>
        <authorList>
            <person name="Zhong J."/>
            <person name="Zhou Q."/>
            <person name="Hu Y."/>
            <person name="Zhu H.J."/>
            <person name="Da Gao B."/>
        </authorList>
    </citation>
    <scope>NUCLEOTIDE SEQUENCE [LARGE SCALE GENOMIC DNA]</scope>
</reference>
<keyword evidence="2" id="KW-0946">Virion</keyword>
<protein>
    <submittedName>
        <fullName evidence="2">Coat protein</fullName>
    </submittedName>
</protein>
<keyword evidence="2" id="KW-0167">Capsid protein</keyword>
<organism evidence="2 3">
    <name type="scientific">Nigrospora oryzae victorivirus 1</name>
    <dbReference type="NCBI Taxonomy" id="1765736"/>
    <lineage>
        <taxon>Viruses</taxon>
        <taxon>Riboviria</taxon>
        <taxon>Orthornavirae</taxon>
        <taxon>Duplornaviricota</taxon>
        <taxon>Chrymotiviricetes</taxon>
        <taxon>Ghabrivirales</taxon>
        <taxon>Alphatotivirineae</taxon>
        <taxon>Pseudototiviridae</taxon>
        <taxon>Victorivirus</taxon>
        <taxon>Victorivirus nijyuni</taxon>
    </lineage>
</organism>
<proteinExistence type="predicted"/>
<feature type="compositionally biased region" description="Gly residues" evidence="1">
    <location>
        <begin position="714"/>
        <end position="723"/>
    </location>
</feature>
<sequence length="772" mass="79994">MASTANFQVSVTSLLTGAVSGTSGGLIQTDGTFRRYRSGLSIGVQEHGVLNYSRRSIFYEVGRRYGRLTDALAYQKGDDEGLPLIDASVPINPAQAANFEGWARKYSNFSPQWATMDLAGLAERLAKGVAAQSVYGGVTTTNLRGGQPVRVVALGTLDSPQTASTNSIFIPRTVDTTTSDNTFAVLAAAANGEGATVTTDVVRLDAATNQPVIPAVDGYAFATACVEALRIVGANLEESGAGDVFAYAVARGIHAIVSVVAHTDEGGWMRNAFRSCTFRVPYGGINSALSQYPQLPPLAGSSAASVSSWVDAVALKTAAAVAHCDPCVTATGGLYPTVFTSSSGQVGAAGTAGDDPTNADAQDVARQLAADFGRFAPTYITALRRIFGLTSDSGVAAMCFSTAARQALFGPPDRHLKYKTVAPYFWIEPTSLIPASAFGTTAESAGFGALTTAGIETTIPCFERVRELDHGRNANFSTIAFKMRTARTSGLVAAYAGAPAALAGLKLYQFDEDSVALAGDQGPTPGDVPMKHSQADPLSSYLWTRGQSPIPAPAEFINIQGAYAAKYKIVDWDDDFNGRLGDLPEAFELENYGIRWRVTVPTALPSGASNAGDTGAKRARTRAAIALAQANIRNRGFGEANSPVISVSNVPPSFDDTPPPMMAAASGAVHDAANRTIPEYAEGAATAGAPPVMGAPLGPIPHHQPLRGAPYPRQGGGQVGGAGLPPNPPLPGNNPPPPPPTGPSNPPTNPDLDYQPDPAGPEAAHAPPAGQV</sequence>
<evidence type="ECO:0000313" key="2">
    <source>
        <dbReference type="EMBL" id="ALR68224.1"/>
    </source>
</evidence>
<dbReference type="KEGG" id="vg:27924358"/>
<keyword evidence="3" id="KW-1185">Reference proteome</keyword>